<evidence type="ECO:0000313" key="5">
    <source>
        <dbReference type="EMBL" id="RRN44624.1"/>
    </source>
</evidence>
<evidence type="ECO:0000313" key="6">
    <source>
        <dbReference type="Proteomes" id="UP000270261"/>
    </source>
</evidence>
<dbReference type="AlphaFoldDB" id="A0A3R8MR79"/>
<name>A0A3R8MR79_9BURK</name>
<dbReference type="PANTHER" id="PTHR43362">
    <property type="entry name" value="MANNITOL DEHYDROGENASE DSF1-RELATED"/>
    <property type="match status" value="1"/>
</dbReference>
<reference evidence="5 6" key="1">
    <citation type="submission" date="2018-11" db="EMBL/GenBank/DDBJ databases">
        <title>Genome sequencing of Lautropia sp. KCOM 2505 (= ChDC F240).</title>
        <authorList>
            <person name="Kook J.-K."/>
            <person name="Park S.-N."/>
            <person name="Lim Y.K."/>
        </authorList>
    </citation>
    <scope>NUCLEOTIDE SEQUENCE [LARGE SCALE GENOMIC DNA]</scope>
    <source>
        <strain evidence="5 6">KCOM 2505</strain>
    </source>
</reference>
<dbReference type="SUPFAM" id="SSF48179">
    <property type="entry name" value="6-phosphogluconate dehydrogenase C-terminal domain-like"/>
    <property type="match status" value="1"/>
</dbReference>
<dbReference type="InterPro" id="IPR013131">
    <property type="entry name" value="Mannitol_DH_N"/>
</dbReference>
<organism evidence="5 6">
    <name type="scientific">Lautropia dentalis</name>
    <dbReference type="NCBI Taxonomy" id="2490857"/>
    <lineage>
        <taxon>Bacteria</taxon>
        <taxon>Pseudomonadati</taxon>
        <taxon>Pseudomonadota</taxon>
        <taxon>Betaproteobacteria</taxon>
        <taxon>Burkholderiales</taxon>
        <taxon>Burkholderiaceae</taxon>
        <taxon>Lautropia</taxon>
    </lineage>
</organism>
<dbReference type="PROSITE" id="PS00974">
    <property type="entry name" value="MANNITOL_DHGENASE"/>
    <property type="match status" value="1"/>
</dbReference>
<dbReference type="PANTHER" id="PTHR43362:SF7">
    <property type="entry name" value="D-MANNONATE OXIDOREDUCTASE"/>
    <property type="match status" value="1"/>
</dbReference>
<dbReference type="SUPFAM" id="SSF51735">
    <property type="entry name" value="NAD(P)-binding Rossmann-fold domains"/>
    <property type="match status" value="1"/>
</dbReference>
<dbReference type="Pfam" id="PF01232">
    <property type="entry name" value="Mannitol_dh"/>
    <property type="match status" value="1"/>
</dbReference>
<dbReference type="GO" id="GO:0042840">
    <property type="term" value="P:D-glucuronate catabolic process"/>
    <property type="evidence" value="ECO:0007669"/>
    <property type="project" value="TreeGrafter"/>
</dbReference>
<evidence type="ECO:0000256" key="1">
    <source>
        <dbReference type="ARBA" id="ARBA00023002"/>
    </source>
</evidence>
<dbReference type="InterPro" id="IPR050025">
    <property type="entry name" value="DalD"/>
</dbReference>
<comment type="caution">
    <text evidence="5">The sequence shown here is derived from an EMBL/GenBank/DDBJ whole genome shotgun (WGS) entry which is preliminary data.</text>
</comment>
<sequence length="459" mass="51106">MLHLGLSNFHRAHQVVYLQRLKEQGDTSWQLVGTNIRADANALLDALASQNGNFTLETIDPSGTVEYEWITAIDQVLPYDAQLRTLTKLAADPATRIISFTVTEAGYYLLENGELDTGFADLQADIERVKKGEPGQTIYGALVTLLRARKAADAGPITLQNCDNLRHNGDRVRGGLRDFCRRIGDNDILAWIDANVSFPNAMVDRITPRPAPELKARVKEKTGRDDNAALGSESYIQWVIEDSFANGRPAWEKVGAELVDSVDPYEEAKIRLLNAAHSCIAWGGTLRGHSYIHEGARDAVVRKLAYDYATEDVIPCLSGAGNPVNLPAYRDKVLERFGNDAIRDTNQRVTADSFSKIPGFILPTIRDRLKQDQSIDAVAMLPAMFLVFLTRWHEGKLPFEYHDQSMDPRAAHTIVEADDPVKALVADRLLWQELAGDRRLEEAVRKALVRVQKEVLPQG</sequence>
<dbReference type="Proteomes" id="UP000270261">
    <property type="component" value="Unassembled WGS sequence"/>
</dbReference>
<dbReference type="Gene3D" id="1.10.1040.10">
    <property type="entry name" value="N-(1-d-carboxylethyl)-l-norvaline Dehydrogenase, domain 2"/>
    <property type="match status" value="1"/>
</dbReference>
<feature type="domain" description="Mannitol dehydrogenase N-terminal" evidence="3">
    <location>
        <begin position="2"/>
        <end position="253"/>
    </location>
</feature>
<dbReference type="EMBL" id="RRUE01000002">
    <property type="protein sequence ID" value="RRN44624.1"/>
    <property type="molecule type" value="Genomic_DNA"/>
</dbReference>
<proteinExistence type="predicted"/>
<evidence type="ECO:0000259" key="3">
    <source>
        <dbReference type="Pfam" id="PF01232"/>
    </source>
</evidence>
<evidence type="ECO:0000259" key="4">
    <source>
        <dbReference type="Pfam" id="PF08125"/>
    </source>
</evidence>
<dbReference type="Pfam" id="PF08125">
    <property type="entry name" value="Mannitol_dh_C"/>
    <property type="match status" value="1"/>
</dbReference>
<dbReference type="InterPro" id="IPR050988">
    <property type="entry name" value="Mannitol_DH/Oxidoreductase"/>
</dbReference>
<dbReference type="GO" id="GO:0008866">
    <property type="term" value="F:fructuronate reductase activity"/>
    <property type="evidence" value="ECO:0007669"/>
    <property type="project" value="TreeGrafter"/>
</dbReference>
<dbReference type="InterPro" id="IPR013328">
    <property type="entry name" value="6PGD_dom2"/>
</dbReference>
<keyword evidence="2" id="KW-0520">NAD</keyword>
<dbReference type="InterPro" id="IPR000669">
    <property type="entry name" value="Mannitol_DH"/>
</dbReference>
<evidence type="ECO:0000256" key="2">
    <source>
        <dbReference type="ARBA" id="ARBA00023027"/>
    </source>
</evidence>
<dbReference type="OrthoDB" id="271711at2"/>
<keyword evidence="6" id="KW-1185">Reference proteome</keyword>
<feature type="domain" description="Mannitol dehydrogenase C-terminal" evidence="4">
    <location>
        <begin position="262"/>
        <end position="450"/>
    </location>
</feature>
<dbReference type="GO" id="GO:0019594">
    <property type="term" value="P:mannitol metabolic process"/>
    <property type="evidence" value="ECO:0007669"/>
    <property type="project" value="InterPro"/>
</dbReference>
<dbReference type="NCBIfam" id="NF043014">
    <property type="entry name" value="DArabDhDalD"/>
    <property type="match status" value="1"/>
</dbReference>
<dbReference type="InterPro" id="IPR023027">
    <property type="entry name" value="Mannitol_DH_CS"/>
</dbReference>
<gene>
    <name evidence="5" type="ORF">EHV23_10385</name>
</gene>
<dbReference type="Gene3D" id="3.40.50.720">
    <property type="entry name" value="NAD(P)-binding Rossmann-like Domain"/>
    <property type="match status" value="1"/>
</dbReference>
<dbReference type="InterPro" id="IPR013118">
    <property type="entry name" value="Mannitol_DH_C"/>
</dbReference>
<dbReference type="InterPro" id="IPR036291">
    <property type="entry name" value="NAD(P)-bd_dom_sf"/>
</dbReference>
<accession>A0A3R8MR79</accession>
<dbReference type="PRINTS" id="PR00084">
    <property type="entry name" value="MTLDHDRGNASE"/>
</dbReference>
<protein>
    <submittedName>
        <fullName evidence="5">Mannitol dehydrogenase family protein</fullName>
    </submittedName>
</protein>
<dbReference type="InterPro" id="IPR008927">
    <property type="entry name" value="6-PGluconate_DH-like_C_sf"/>
</dbReference>
<keyword evidence="1" id="KW-0560">Oxidoreductase</keyword>